<evidence type="ECO:0000256" key="2">
    <source>
        <dbReference type="SAM" id="SignalP"/>
    </source>
</evidence>
<dbReference type="Proteomes" id="UP001305414">
    <property type="component" value="Unassembled WGS sequence"/>
</dbReference>
<protein>
    <submittedName>
        <fullName evidence="3">Uncharacterized protein</fullName>
    </submittedName>
</protein>
<keyword evidence="4" id="KW-1185">Reference proteome</keyword>
<keyword evidence="2" id="KW-0732">Signal</keyword>
<dbReference type="AlphaFoldDB" id="A0AAN7UKR0"/>
<feature type="region of interest" description="Disordered" evidence="1">
    <location>
        <begin position="195"/>
        <end position="309"/>
    </location>
</feature>
<proteinExistence type="predicted"/>
<feature type="compositionally biased region" description="Basic and acidic residues" evidence="1">
    <location>
        <begin position="205"/>
        <end position="214"/>
    </location>
</feature>
<gene>
    <name evidence="3" type="ORF">RRF57_010118</name>
</gene>
<feature type="compositionally biased region" description="Low complexity" evidence="1">
    <location>
        <begin position="234"/>
        <end position="260"/>
    </location>
</feature>
<name>A0AAN7UKR0_9PEZI</name>
<dbReference type="PANTHER" id="PTHR38049:SF2">
    <property type="entry name" value="RICIN B LECTIN DOMAIN-CONTAINING PROTEIN"/>
    <property type="match status" value="1"/>
</dbReference>
<sequence length="309" mass="34803">MSNELTFLVAFATVFGASEAIKHIQSDARRKEHRSRKNNLIVRCLKSCEFSPYLEGRRVVLSGEKLYIDTGTHHAAEFGHPFAGYYLPYPDSKASGLVSTICDDPPIMNWIYVDRWSYELKFGNRSWADDNFPIPWDCSRQDRRLTFGGWEGFLAVKEGQFWGLYFDVDGDRLKSKVEEGTPVLEIELLRVEMRLPKPLPPPPPEIKDKEKAEDGTADANAAQAGDGTSIEANGQAEQQTGQQDQSQPQPQPQPQQQLEQQPEKQPEQQSEQQPGEVSQDKANGSTYPKGTYMKPTVEEEEPLESPAVD</sequence>
<organism evidence="3 4">
    <name type="scientific">Xylaria bambusicola</name>
    <dbReference type="NCBI Taxonomy" id="326684"/>
    <lineage>
        <taxon>Eukaryota</taxon>
        <taxon>Fungi</taxon>
        <taxon>Dikarya</taxon>
        <taxon>Ascomycota</taxon>
        <taxon>Pezizomycotina</taxon>
        <taxon>Sordariomycetes</taxon>
        <taxon>Xylariomycetidae</taxon>
        <taxon>Xylariales</taxon>
        <taxon>Xylariaceae</taxon>
        <taxon>Xylaria</taxon>
    </lineage>
</organism>
<comment type="caution">
    <text evidence="3">The sequence shown here is derived from an EMBL/GenBank/DDBJ whole genome shotgun (WGS) entry which is preliminary data.</text>
</comment>
<reference evidence="3 4" key="1">
    <citation type="submission" date="2023-10" db="EMBL/GenBank/DDBJ databases">
        <title>Draft genome sequence of Xylaria bambusicola isolate GMP-LS, the root and basal stem rot pathogen of sugarcane in Indonesia.</title>
        <authorList>
            <person name="Selvaraj P."/>
            <person name="Muralishankar V."/>
            <person name="Muruganantham S."/>
            <person name="Sp S."/>
            <person name="Haryani S."/>
            <person name="Lau K.J.X."/>
            <person name="Naqvi N.I."/>
        </authorList>
    </citation>
    <scope>NUCLEOTIDE SEQUENCE [LARGE SCALE GENOMIC DNA]</scope>
    <source>
        <strain evidence="3">GMP-LS</strain>
    </source>
</reference>
<accession>A0AAN7UKR0</accession>
<feature type="compositionally biased region" description="Low complexity" evidence="1">
    <location>
        <begin position="267"/>
        <end position="277"/>
    </location>
</feature>
<feature type="signal peptide" evidence="2">
    <location>
        <begin position="1"/>
        <end position="20"/>
    </location>
</feature>
<dbReference type="EMBL" id="JAWHQM010000040">
    <property type="protein sequence ID" value="KAK5634405.1"/>
    <property type="molecule type" value="Genomic_DNA"/>
</dbReference>
<evidence type="ECO:0000313" key="3">
    <source>
        <dbReference type="EMBL" id="KAK5634405.1"/>
    </source>
</evidence>
<feature type="chain" id="PRO_5042916772" evidence="2">
    <location>
        <begin position="21"/>
        <end position="309"/>
    </location>
</feature>
<evidence type="ECO:0000313" key="4">
    <source>
        <dbReference type="Proteomes" id="UP001305414"/>
    </source>
</evidence>
<dbReference type="PANTHER" id="PTHR38049">
    <property type="entry name" value="RICIN B LECTIN DOMAIN-CONTAINING PROTEIN"/>
    <property type="match status" value="1"/>
</dbReference>
<evidence type="ECO:0000256" key="1">
    <source>
        <dbReference type="SAM" id="MobiDB-lite"/>
    </source>
</evidence>